<feature type="compositionally biased region" description="Basic and acidic residues" evidence="1">
    <location>
        <begin position="105"/>
        <end position="114"/>
    </location>
</feature>
<reference evidence="2 3" key="1">
    <citation type="submission" date="2024-01" db="EMBL/GenBank/DDBJ databases">
        <title>Complete genome of Cladobotryum mycophilum ATHUM6906.</title>
        <authorList>
            <person name="Christinaki A.C."/>
            <person name="Myridakis A.I."/>
            <person name="Kouvelis V.N."/>
        </authorList>
    </citation>
    <scope>NUCLEOTIDE SEQUENCE [LARGE SCALE GENOMIC DNA]</scope>
    <source>
        <strain evidence="2 3">ATHUM6906</strain>
    </source>
</reference>
<dbReference type="EMBL" id="JAVFKD010000012">
    <property type="protein sequence ID" value="KAK5993319.1"/>
    <property type="molecule type" value="Genomic_DNA"/>
</dbReference>
<feature type="compositionally biased region" description="Polar residues" evidence="1">
    <location>
        <begin position="293"/>
        <end position="305"/>
    </location>
</feature>
<feature type="compositionally biased region" description="Basic and acidic residues" evidence="1">
    <location>
        <begin position="266"/>
        <end position="278"/>
    </location>
</feature>
<protein>
    <submittedName>
        <fullName evidence="2">Uncharacterized protein</fullName>
    </submittedName>
</protein>
<feature type="compositionally biased region" description="Basic and acidic residues" evidence="1">
    <location>
        <begin position="306"/>
        <end position="338"/>
    </location>
</feature>
<feature type="region of interest" description="Disordered" evidence="1">
    <location>
        <begin position="472"/>
        <end position="530"/>
    </location>
</feature>
<feature type="compositionally biased region" description="Basic and acidic residues" evidence="1">
    <location>
        <begin position="518"/>
        <end position="530"/>
    </location>
</feature>
<organism evidence="2 3">
    <name type="scientific">Cladobotryum mycophilum</name>
    <dbReference type="NCBI Taxonomy" id="491253"/>
    <lineage>
        <taxon>Eukaryota</taxon>
        <taxon>Fungi</taxon>
        <taxon>Dikarya</taxon>
        <taxon>Ascomycota</taxon>
        <taxon>Pezizomycotina</taxon>
        <taxon>Sordariomycetes</taxon>
        <taxon>Hypocreomycetidae</taxon>
        <taxon>Hypocreales</taxon>
        <taxon>Hypocreaceae</taxon>
        <taxon>Cladobotryum</taxon>
    </lineage>
</organism>
<keyword evidence="3" id="KW-1185">Reference proteome</keyword>
<evidence type="ECO:0000313" key="3">
    <source>
        <dbReference type="Proteomes" id="UP001338125"/>
    </source>
</evidence>
<proteinExistence type="predicted"/>
<accession>A0ABR0SML9</accession>
<sequence length="864" mass="98690">MSDGIDLQNILQTGFFTTSRARHAYSSSSESQARPSTPPVSAASRYIPRSLEKPARYRRSYPPPPVVEDEIISLAKEFKGLAIPVFDEEPRSRGEVDQQPIIEEVFEHNPERRFVVVPGSSNGSDSGSEDKAAKKQAHKKAKSAKPSPSETNNERKQEPEPERRRTSASFDDTPNLERRKSRQDLPRIETDLEEHETPLPTHHRSKSCAGDARPNFTSYHHQHHHRVSGDEFLSPEVTKLGLNGRDSAYYDYGRPSGPRSQTPSGRGEKNDPRWDGKHWRSSTPATDERSSPRVETSSPRVSSYDKTYDSRHRDGKRSPRSDTKDRFDSHGRRRDSDLGRSPSSRKYREHSWSGDEGLLRNPRHRSSLGVPQSSRDSSRVSRSPSRVRTMPVSSAQSEGLSETEKPYNRASATFPIIDHEESQEQQKSQLPYPDDDDIQDAWFEGVSGSSIPRQLQPGASMASMPHIPPVIDEPTAKSEIDVGGSSPLPSASQSWQPPSFEPEKENASFDRPVGSYRRYSDAKGKSDKQELPECSRAIPVAGLTDWITLPRTDFNICPDCYGGVFAPTQYRTDFQPMLRPTVNPIACDFGSSPWYRIAWLLTLKEQRSDLQLFYKVANAAASTSKRPCPGSQKALEFWYTVKDPFTRRAVPDFTVCYECTKMVEALFPTLRDVFGPQDAWKDPVRNICALHFTPERKQFALYFDAFETTAELAFKYNRSPDIGELCMTLSRISTFNECRESRRVTDGYWYTLSFLPEFTVCGECYREAVEPQKSDGNDIAQSFHSKPRKLPVATCQLYSPRMRGIFKWACRRNDPEYLQERVRERMQVEEDIHARFVDLVRDKRRDAWTDEQIDKLDREWKKWE</sequence>
<name>A0ABR0SML9_9HYPO</name>
<feature type="compositionally biased region" description="Low complexity" evidence="1">
    <location>
        <begin position="370"/>
        <end position="394"/>
    </location>
</feature>
<dbReference type="Proteomes" id="UP001338125">
    <property type="component" value="Unassembled WGS sequence"/>
</dbReference>
<feature type="region of interest" description="Disordered" evidence="1">
    <location>
        <begin position="21"/>
        <end position="47"/>
    </location>
</feature>
<feature type="compositionally biased region" description="Basic and acidic residues" evidence="1">
    <location>
        <begin position="175"/>
        <end position="190"/>
    </location>
</feature>
<gene>
    <name evidence="2" type="ORF">PT974_06748</name>
</gene>
<feature type="region of interest" description="Disordered" evidence="1">
    <location>
        <begin position="85"/>
        <end position="440"/>
    </location>
</feature>
<feature type="compositionally biased region" description="Polar residues" evidence="1">
    <location>
        <begin position="487"/>
        <end position="497"/>
    </location>
</feature>
<evidence type="ECO:0000313" key="2">
    <source>
        <dbReference type="EMBL" id="KAK5993319.1"/>
    </source>
</evidence>
<evidence type="ECO:0000256" key="1">
    <source>
        <dbReference type="SAM" id="MobiDB-lite"/>
    </source>
</evidence>
<feature type="compositionally biased region" description="Basic residues" evidence="1">
    <location>
        <begin position="134"/>
        <end position="143"/>
    </location>
</feature>
<feature type="compositionally biased region" description="Basic and acidic residues" evidence="1">
    <location>
        <begin position="152"/>
        <end position="165"/>
    </location>
</feature>
<comment type="caution">
    <text evidence="2">The sequence shown here is derived from an EMBL/GenBank/DDBJ whole genome shotgun (WGS) entry which is preliminary data.</text>
</comment>
<feature type="compositionally biased region" description="Polar residues" evidence="1">
    <location>
        <begin position="21"/>
        <end position="35"/>
    </location>
</feature>